<dbReference type="EMBL" id="MDZA01000240">
    <property type="protein sequence ID" value="OGX89786.1"/>
    <property type="molecule type" value="Genomic_DNA"/>
</dbReference>
<evidence type="ECO:0008006" key="3">
    <source>
        <dbReference type="Google" id="ProtNLM"/>
    </source>
</evidence>
<sequence length="286" mass="31590">MLDAIDQTGRGVGLFGHGRVGKFDYRLSVNDAFKNNTASTPATLTTGVAQFNPRARGKVYQGYFAWEFLEKEANLVPFPVGTYLGSKRVFNLGTGFLYYANGLYLRDQAAPTATPAAGAWAIPYRQQDLSVFAADVFFDTPVDTAQRTAFTIYSAFYKYNMGNNLVRYAGNLNPGYGSAALRGNAVPVVGTGTAQTIQTGYLLPQRLLGPKARLQPYASYTHGHYEGLRREDGRIQDVHLFDGGVNVLLDGHQAKITLNYRARPDFTNVNDVRYRPEVTMQMQAIL</sequence>
<proteinExistence type="predicted"/>
<protein>
    <recommendedName>
        <fullName evidence="3">Porin</fullName>
    </recommendedName>
</protein>
<evidence type="ECO:0000313" key="2">
    <source>
        <dbReference type="Proteomes" id="UP000177506"/>
    </source>
</evidence>
<dbReference type="RefSeq" id="WP_070744421.1">
    <property type="nucleotide sequence ID" value="NZ_MDZA01000240.1"/>
</dbReference>
<comment type="caution">
    <text evidence="1">The sequence shown here is derived from an EMBL/GenBank/DDBJ whole genome shotgun (WGS) entry which is preliminary data.</text>
</comment>
<gene>
    <name evidence="1" type="ORF">BEN49_24500</name>
</gene>
<dbReference type="Proteomes" id="UP000177506">
    <property type="component" value="Unassembled WGS sequence"/>
</dbReference>
<keyword evidence="2" id="KW-1185">Reference proteome</keyword>
<organism evidence="1 2">
    <name type="scientific">Hymenobacter coccineus</name>
    <dbReference type="NCBI Taxonomy" id="1908235"/>
    <lineage>
        <taxon>Bacteria</taxon>
        <taxon>Pseudomonadati</taxon>
        <taxon>Bacteroidota</taxon>
        <taxon>Cytophagia</taxon>
        <taxon>Cytophagales</taxon>
        <taxon>Hymenobacteraceae</taxon>
        <taxon>Hymenobacter</taxon>
    </lineage>
</organism>
<accession>A0A1G1TFZ1</accession>
<reference evidence="1 2" key="1">
    <citation type="submission" date="2016-08" db="EMBL/GenBank/DDBJ databases">
        <title>Hymenobacter coccineus sp. nov., Hymenobacter lapidarius sp. nov. and Hymenobacter glacialis sp. nov., isolated from Antarctic soil.</title>
        <authorList>
            <person name="Sedlacek I."/>
            <person name="Kralova S."/>
            <person name="Kyrova K."/>
            <person name="Maslanova I."/>
            <person name="Stankova E."/>
            <person name="Vrbovska V."/>
            <person name="Nemec M."/>
            <person name="Bartak M."/>
            <person name="Svec P."/>
            <person name="Busse H.-J."/>
            <person name="Pantucek R."/>
        </authorList>
    </citation>
    <scope>NUCLEOTIDE SEQUENCE [LARGE SCALE GENOMIC DNA]</scope>
    <source>
        <strain evidence="1 2">CCM 8649</strain>
    </source>
</reference>
<dbReference type="OrthoDB" id="9771991at2"/>
<evidence type="ECO:0000313" key="1">
    <source>
        <dbReference type="EMBL" id="OGX89786.1"/>
    </source>
</evidence>
<dbReference type="AlphaFoldDB" id="A0A1G1TFZ1"/>
<name>A0A1G1TFZ1_9BACT</name>